<dbReference type="Pfam" id="PF10946">
    <property type="entry name" value="DUF2625"/>
    <property type="match status" value="1"/>
</dbReference>
<keyword evidence="2" id="KW-1185">Reference proteome</keyword>
<accession>A0ABZ3FHA9</accession>
<evidence type="ECO:0000313" key="2">
    <source>
        <dbReference type="Proteomes" id="UP001477947"/>
    </source>
</evidence>
<protein>
    <recommendedName>
        <fullName evidence="3">DUF2625 family protein</fullName>
    </recommendedName>
</protein>
<reference evidence="1 2" key="1">
    <citation type="submission" date="2024-04" db="EMBL/GenBank/DDBJ databases">
        <title>Isolation and characterization of novel acetogenic strains of the genera Terrisporobacter and Acetoanaerobium.</title>
        <authorList>
            <person name="Boeer T."/>
            <person name="Schueler M.A."/>
            <person name="Lueschen A."/>
            <person name="Eysell L."/>
            <person name="Droege J."/>
            <person name="Heinemann M."/>
            <person name="Engelhardt L."/>
            <person name="Basen M."/>
            <person name="Daniel R."/>
        </authorList>
    </citation>
    <scope>NUCLEOTIDE SEQUENCE [LARGE SCALE GENOMIC DNA]</scope>
    <source>
        <strain evidence="1 2">ELB</strain>
    </source>
</reference>
<organism evidence="1 2">
    <name type="scientific">Terrisporobacter petrolearius</name>
    <dbReference type="NCBI Taxonomy" id="1460447"/>
    <lineage>
        <taxon>Bacteria</taxon>
        <taxon>Bacillati</taxon>
        <taxon>Bacillota</taxon>
        <taxon>Clostridia</taxon>
        <taxon>Peptostreptococcales</taxon>
        <taxon>Peptostreptococcaceae</taxon>
        <taxon>Terrisporobacter</taxon>
    </lineage>
</organism>
<dbReference type="RefSeq" id="WP_343337410.1">
    <property type="nucleotide sequence ID" value="NZ_CP154622.1"/>
</dbReference>
<evidence type="ECO:0008006" key="3">
    <source>
        <dbReference type="Google" id="ProtNLM"/>
    </source>
</evidence>
<evidence type="ECO:0000313" key="1">
    <source>
        <dbReference type="EMBL" id="XAM42119.1"/>
    </source>
</evidence>
<dbReference type="InterPro" id="IPR021239">
    <property type="entry name" value="DUF2625"/>
</dbReference>
<name>A0ABZ3FHA9_9FIRM</name>
<gene>
    <name evidence="1" type="ORF">TPELB_24320</name>
</gene>
<proteinExistence type="predicted"/>
<sequence>MYIEKILERIKLSYKKVEILPVEETVLRQISNTFKIKEDSLFGKIVLNTGGLLIDNWIRIYGAGQANFFQRNVKFPYHNLLVAEDIIGGLFTLLDNGNIGYFAPDTLTWEDNDLSYSEFIYWALHGDTDTYYQDYHWNTWQNDIENLDINNGVSFYPFLWAEEDSFEKRVRKEIPMEEIIQFQFDMASRLDC</sequence>
<dbReference type="Proteomes" id="UP001477947">
    <property type="component" value="Chromosome"/>
</dbReference>
<dbReference type="EMBL" id="CP154622">
    <property type="protein sequence ID" value="XAM42119.1"/>
    <property type="molecule type" value="Genomic_DNA"/>
</dbReference>